<name>A0A0J1IJC2_NIACI</name>
<dbReference type="AlphaFoldDB" id="A0A0J1IJC2"/>
<dbReference type="GeneID" id="56351774"/>
<gene>
    <name evidence="2" type="ORF">ABW02_13285</name>
</gene>
<dbReference type="PATRIC" id="fig|1397.4.peg.782"/>
<evidence type="ECO:0000313" key="3">
    <source>
        <dbReference type="Proteomes" id="UP000036045"/>
    </source>
</evidence>
<dbReference type="SUPFAM" id="SSF55729">
    <property type="entry name" value="Acyl-CoA N-acyltransferases (Nat)"/>
    <property type="match status" value="1"/>
</dbReference>
<keyword evidence="2" id="KW-0808">Transferase</keyword>
<evidence type="ECO:0000259" key="1">
    <source>
        <dbReference type="PROSITE" id="PS51186"/>
    </source>
</evidence>
<feature type="domain" description="N-acetyltransferase" evidence="1">
    <location>
        <begin position="3"/>
        <end position="155"/>
    </location>
</feature>
<comment type="caution">
    <text evidence="2">The sequence shown here is derived from an EMBL/GenBank/DDBJ whole genome shotgun (WGS) entry which is preliminary data.</text>
</comment>
<proteinExistence type="predicted"/>
<dbReference type="InterPro" id="IPR000182">
    <property type="entry name" value="GNAT_dom"/>
</dbReference>
<dbReference type="Gene3D" id="3.40.630.30">
    <property type="match status" value="1"/>
</dbReference>
<accession>A0A0J1IJC2</accession>
<dbReference type="PROSITE" id="PS51186">
    <property type="entry name" value="GNAT"/>
    <property type="match status" value="1"/>
</dbReference>
<dbReference type="GO" id="GO:0016747">
    <property type="term" value="F:acyltransferase activity, transferring groups other than amino-acyl groups"/>
    <property type="evidence" value="ECO:0007669"/>
    <property type="project" value="InterPro"/>
</dbReference>
<dbReference type="RefSeq" id="WP_047942662.1">
    <property type="nucleotide sequence ID" value="NZ_CP053989.1"/>
</dbReference>
<sequence>MNYTIQKMTEEAAREILSWTYPVPYDLYNGEVTEESLQEFAENLYYAIEQEGNLVGFYCTGFVAQVPIGYLFQAYPEGYLDIGLGMRPDLTGQGRGMGFMQFIIDSIETNQPLRLTVAAFNKRANALYEKFGFRKVSAFKNANDVEFFVMTREEGNKPCSG</sequence>
<reference evidence="2 3" key="1">
    <citation type="submission" date="2015-05" db="EMBL/GenBank/DDBJ databases">
        <title>Whole genome sequence and identification of bacterial endophytes from Costus igneus.</title>
        <authorList>
            <person name="Lee Y.P."/>
            <person name="Gan H.M."/>
            <person name="Eng W."/>
            <person name="Wheatley M.S."/>
            <person name="Caraballo A."/>
            <person name="Polter S."/>
            <person name="Savka M.A."/>
            <person name="Hudson A.O."/>
        </authorList>
    </citation>
    <scope>NUCLEOTIDE SEQUENCE [LARGE SCALE GENOMIC DNA]</scope>
    <source>
        <strain evidence="2 3">RIT379</strain>
    </source>
</reference>
<keyword evidence="3" id="KW-1185">Reference proteome</keyword>
<organism evidence="2 3">
    <name type="scientific">Niallia circulans</name>
    <name type="common">Bacillus circulans</name>
    <dbReference type="NCBI Taxonomy" id="1397"/>
    <lineage>
        <taxon>Bacteria</taxon>
        <taxon>Bacillati</taxon>
        <taxon>Bacillota</taxon>
        <taxon>Bacilli</taxon>
        <taxon>Bacillales</taxon>
        <taxon>Bacillaceae</taxon>
        <taxon>Niallia</taxon>
    </lineage>
</organism>
<evidence type="ECO:0000313" key="2">
    <source>
        <dbReference type="EMBL" id="KLV26046.1"/>
    </source>
</evidence>
<protein>
    <submittedName>
        <fullName evidence="2">Acetyltransferase</fullName>
    </submittedName>
</protein>
<dbReference type="InterPro" id="IPR016181">
    <property type="entry name" value="Acyl_CoA_acyltransferase"/>
</dbReference>
<dbReference type="EMBL" id="LDPH01000011">
    <property type="protein sequence ID" value="KLV26046.1"/>
    <property type="molecule type" value="Genomic_DNA"/>
</dbReference>
<dbReference type="OrthoDB" id="423921at2"/>
<dbReference type="Pfam" id="PF00583">
    <property type="entry name" value="Acetyltransf_1"/>
    <property type="match status" value="1"/>
</dbReference>
<dbReference type="Proteomes" id="UP000036045">
    <property type="component" value="Unassembled WGS sequence"/>
</dbReference>